<sequence length="510" mass="56719">MTTTPQSYATFSIESGCLCFGELHNIWLGSSVPIQRFPSTQPDWSGTVKVHHLKFNIPAQNGRWKAFQLVDIETKIVSGWFLSHSNVDPSEEIGRILRVSGSPYEPDSGNTLNDDKTSAAGVLTINRYDWGYHDARRRDEINDQLDGPDLEHKRADVEPSESVGVVDYTQAKNQVAAWRAQSPDRRRGCAAGVWMRIPVAEYKFGRFGFNRDRAAHSFLFFSGGTDFTQTSFAGHSHPLRKPETHVDRFERQLREGFDFSGLQLLHMHSAPPDDADMISLCPPPPPESACLGPYPLGEHVFRAQELEALRLHPFMPHVPPDIATSGGVPLETSSQQNQNLAVLVDPWKGHVVDLVNELILSYLERVVLPSLSFRTPSRIADALFGKPTAGKLLNVYGHCCLTQAHTAPVPTFDADYVSRKIQHFLESRVAGQPVIIEAESLGGISRLLTYLISEVLEVSSNAAICSQRYGIVPADVRISVYGDQELYDVFQYSTVLWNGREEAPSHSAQT</sequence>
<comment type="caution">
    <text evidence="1">The sequence shown here is derived from an EMBL/GenBank/DDBJ whole genome shotgun (WGS) entry which is preliminary data.</text>
</comment>
<dbReference type="AlphaFoldDB" id="A0A1F7ZX04"/>
<dbReference type="OrthoDB" id="3535423at2759"/>
<dbReference type="RefSeq" id="XP_022387701.1">
    <property type="nucleotide sequence ID" value="XM_022535146.1"/>
</dbReference>
<dbReference type="Gene3D" id="1.10.20.10">
    <property type="entry name" value="Histone, subunit A"/>
    <property type="match status" value="1"/>
</dbReference>
<evidence type="ECO:0000313" key="2">
    <source>
        <dbReference type="Proteomes" id="UP000179179"/>
    </source>
</evidence>
<protein>
    <submittedName>
        <fullName evidence="1">Uncharacterized protein</fullName>
    </submittedName>
</protein>
<dbReference type="InterPro" id="IPR009072">
    <property type="entry name" value="Histone-fold"/>
</dbReference>
<organism evidence="1 2">
    <name type="scientific">Aspergillus bombycis</name>
    <dbReference type="NCBI Taxonomy" id="109264"/>
    <lineage>
        <taxon>Eukaryota</taxon>
        <taxon>Fungi</taxon>
        <taxon>Dikarya</taxon>
        <taxon>Ascomycota</taxon>
        <taxon>Pezizomycotina</taxon>
        <taxon>Eurotiomycetes</taxon>
        <taxon>Eurotiomycetidae</taxon>
        <taxon>Eurotiales</taxon>
        <taxon>Aspergillaceae</taxon>
        <taxon>Aspergillus</taxon>
    </lineage>
</organism>
<accession>A0A1F7ZX04</accession>
<dbReference type="GO" id="GO:0046982">
    <property type="term" value="F:protein heterodimerization activity"/>
    <property type="evidence" value="ECO:0007669"/>
    <property type="project" value="InterPro"/>
</dbReference>
<proteinExistence type="predicted"/>
<evidence type="ECO:0000313" key="1">
    <source>
        <dbReference type="EMBL" id="OGM43984.1"/>
    </source>
</evidence>
<dbReference type="EMBL" id="LYCR01000062">
    <property type="protein sequence ID" value="OGM43984.1"/>
    <property type="molecule type" value="Genomic_DNA"/>
</dbReference>
<dbReference type="GeneID" id="34451407"/>
<keyword evidence="2" id="KW-1185">Reference proteome</keyword>
<dbReference type="Proteomes" id="UP000179179">
    <property type="component" value="Unassembled WGS sequence"/>
</dbReference>
<dbReference type="SUPFAM" id="SSF47113">
    <property type="entry name" value="Histone-fold"/>
    <property type="match status" value="1"/>
</dbReference>
<reference evidence="1 2" key="1">
    <citation type="journal article" date="2016" name="Genome Biol. Evol.">
        <title>Draft genome sequence of an aflatoxigenic Aspergillus species, A. bombycis.</title>
        <authorList>
            <person name="Moore G.G."/>
            <person name="Mack B.M."/>
            <person name="Beltz S.B."/>
            <person name="Gilbert M.K."/>
        </authorList>
    </citation>
    <scope>NUCLEOTIDE SEQUENCE [LARGE SCALE GENOMIC DNA]</scope>
    <source>
        <strain evidence="2">NRRL 26010</strain>
    </source>
</reference>
<name>A0A1F7ZX04_9EURO</name>
<gene>
    <name evidence="1" type="ORF">ABOM_008017</name>
</gene>